<dbReference type="EMBL" id="NMUH01008972">
    <property type="protein sequence ID" value="MQM19508.1"/>
    <property type="molecule type" value="Genomic_DNA"/>
</dbReference>
<accession>A0A843XIM9</accession>
<proteinExistence type="predicted"/>
<organism evidence="2 3">
    <name type="scientific">Colocasia esculenta</name>
    <name type="common">Wild taro</name>
    <name type="synonym">Arum esculentum</name>
    <dbReference type="NCBI Taxonomy" id="4460"/>
    <lineage>
        <taxon>Eukaryota</taxon>
        <taxon>Viridiplantae</taxon>
        <taxon>Streptophyta</taxon>
        <taxon>Embryophyta</taxon>
        <taxon>Tracheophyta</taxon>
        <taxon>Spermatophyta</taxon>
        <taxon>Magnoliopsida</taxon>
        <taxon>Liliopsida</taxon>
        <taxon>Araceae</taxon>
        <taxon>Aroideae</taxon>
        <taxon>Colocasieae</taxon>
        <taxon>Colocasia</taxon>
    </lineage>
</organism>
<keyword evidence="3" id="KW-1185">Reference proteome</keyword>
<dbReference type="Proteomes" id="UP000652761">
    <property type="component" value="Unassembled WGS sequence"/>
</dbReference>
<evidence type="ECO:0000313" key="3">
    <source>
        <dbReference type="Proteomes" id="UP000652761"/>
    </source>
</evidence>
<feature type="region of interest" description="Disordered" evidence="1">
    <location>
        <begin position="67"/>
        <end position="86"/>
    </location>
</feature>
<evidence type="ECO:0000256" key="1">
    <source>
        <dbReference type="SAM" id="MobiDB-lite"/>
    </source>
</evidence>
<feature type="non-terminal residue" evidence="2">
    <location>
        <position position="86"/>
    </location>
</feature>
<name>A0A843XIM9_COLES</name>
<protein>
    <submittedName>
        <fullName evidence="2">Uncharacterized protein</fullName>
    </submittedName>
</protein>
<evidence type="ECO:0000313" key="2">
    <source>
        <dbReference type="EMBL" id="MQM19508.1"/>
    </source>
</evidence>
<comment type="caution">
    <text evidence="2">The sequence shown here is derived from an EMBL/GenBank/DDBJ whole genome shotgun (WGS) entry which is preliminary data.</text>
</comment>
<reference evidence="2" key="1">
    <citation type="submission" date="2017-07" db="EMBL/GenBank/DDBJ databases">
        <title>Taro Niue Genome Assembly and Annotation.</title>
        <authorList>
            <person name="Atibalentja N."/>
            <person name="Keating K."/>
            <person name="Fields C.J."/>
        </authorList>
    </citation>
    <scope>NUCLEOTIDE SEQUENCE</scope>
    <source>
        <strain evidence="2">Niue_2</strain>
        <tissue evidence="2">Leaf</tissue>
    </source>
</reference>
<gene>
    <name evidence="2" type="ORF">Taro_052515</name>
</gene>
<sequence>FSNKLGSRVASLERWGSGERLGKIVVFLNLALHQPRNLQRVLSIQRALVSTLPELVSTHCPKTTQKEVMKNQWSSMGQGKSDEHQP</sequence>
<feature type="non-terminal residue" evidence="2">
    <location>
        <position position="1"/>
    </location>
</feature>
<dbReference type="AlphaFoldDB" id="A0A843XIM9"/>